<dbReference type="PANTHER" id="PTHR23253:SF9">
    <property type="entry name" value="EUKARYOTIC TRANSLATION INITIATION FACTOR 4 GAMMA 2"/>
    <property type="match status" value="1"/>
</dbReference>
<evidence type="ECO:0000313" key="6">
    <source>
        <dbReference type="Proteomes" id="UP000053558"/>
    </source>
</evidence>
<evidence type="ECO:0000256" key="1">
    <source>
        <dbReference type="ARBA" id="ARBA00005775"/>
    </source>
</evidence>
<keyword evidence="6" id="KW-1185">Reference proteome</keyword>
<dbReference type="GO" id="GO:0003743">
    <property type="term" value="F:translation initiation factor activity"/>
    <property type="evidence" value="ECO:0007669"/>
    <property type="project" value="UniProtKB-KW"/>
</dbReference>
<gene>
    <name evidence="5" type="ORF">CONPUDRAFT_150942</name>
</gene>
<dbReference type="AlphaFoldDB" id="A0A5M3MYN0"/>
<evidence type="ECO:0000259" key="4">
    <source>
        <dbReference type="Pfam" id="PF02854"/>
    </source>
</evidence>
<name>A0A5M3MYN0_CONPW</name>
<dbReference type="PANTHER" id="PTHR23253">
    <property type="entry name" value="EUKARYOTIC TRANSLATION INITIATION FACTOR 4 GAMMA"/>
    <property type="match status" value="1"/>
</dbReference>
<comment type="caution">
    <text evidence="5">The sequence shown here is derived from an EMBL/GenBank/DDBJ whole genome shotgun (WGS) entry which is preliminary data.</text>
</comment>
<reference evidence="6" key="1">
    <citation type="journal article" date="2012" name="Science">
        <title>The Paleozoic origin of enzymatic lignin decomposition reconstructed from 31 fungal genomes.</title>
        <authorList>
            <person name="Floudas D."/>
            <person name="Binder M."/>
            <person name="Riley R."/>
            <person name="Barry K."/>
            <person name="Blanchette R.A."/>
            <person name="Henrissat B."/>
            <person name="Martinez A.T."/>
            <person name="Otillar R."/>
            <person name="Spatafora J.W."/>
            <person name="Yadav J.S."/>
            <person name="Aerts A."/>
            <person name="Benoit I."/>
            <person name="Boyd A."/>
            <person name="Carlson A."/>
            <person name="Copeland A."/>
            <person name="Coutinho P.M."/>
            <person name="de Vries R.P."/>
            <person name="Ferreira P."/>
            <person name="Findley K."/>
            <person name="Foster B."/>
            <person name="Gaskell J."/>
            <person name="Glotzer D."/>
            <person name="Gorecki P."/>
            <person name="Heitman J."/>
            <person name="Hesse C."/>
            <person name="Hori C."/>
            <person name="Igarashi K."/>
            <person name="Jurgens J.A."/>
            <person name="Kallen N."/>
            <person name="Kersten P."/>
            <person name="Kohler A."/>
            <person name="Kuees U."/>
            <person name="Kumar T.K.A."/>
            <person name="Kuo A."/>
            <person name="LaButti K."/>
            <person name="Larrondo L.F."/>
            <person name="Lindquist E."/>
            <person name="Ling A."/>
            <person name="Lombard V."/>
            <person name="Lucas S."/>
            <person name="Lundell T."/>
            <person name="Martin R."/>
            <person name="McLaughlin D.J."/>
            <person name="Morgenstern I."/>
            <person name="Morin E."/>
            <person name="Murat C."/>
            <person name="Nagy L.G."/>
            <person name="Nolan M."/>
            <person name="Ohm R.A."/>
            <person name="Patyshakuliyeva A."/>
            <person name="Rokas A."/>
            <person name="Ruiz-Duenas F.J."/>
            <person name="Sabat G."/>
            <person name="Salamov A."/>
            <person name="Samejima M."/>
            <person name="Schmutz J."/>
            <person name="Slot J.C."/>
            <person name="St John F."/>
            <person name="Stenlid J."/>
            <person name="Sun H."/>
            <person name="Sun S."/>
            <person name="Syed K."/>
            <person name="Tsang A."/>
            <person name="Wiebenga A."/>
            <person name="Young D."/>
            <person name="Pisabarro A."/>
            <person name="Eastwood D.C."/>
            <person name="Martin F."/>
            <person name="Cullen D."/>
            <person name="Grigoriev I.V."/>
            <person name="Hibbett D.S."/>
        </authorList>
    </citation>
    <scope>NUCLEOTIDE SEQUENCE [LARGE SCALE GENOMIC DNA]</scope>
    <source>
        <strain evidence="6">RWD-64-598 SS2</strain>
    </source>
</reference>
<evidence type="ECO:0000256" key="3">
    <source>
        <dbReference type="ARBA" id="ARBA00022917"/>
    </source>
</evidence>
<sequence length="214" mass="24338">MVPKEPEAAPYEISDDEDMPELEACQDAVLTKARRQGLGLIKFIGEVFKLRIITERIIHECTKKLLGSKNPGEEEIENLCQRLTTAGRTMDTSKAKAHIDPYFQRMKDFMETAPLSPRMKFILLDVIELRHRKWASPMGVDISFKLFDTRMESNVVTFHHARLDIGNPFKFTQAGLSTSIRIPDEHNEPNMSWQAIEELEMVGPAGLIGLDVNL</sequence>
<dbReference type="KEGG" id="cput:CONPUDRAFT_150942"/>
<dbReference type="GeneID" id="19202783"/>
<proteinExistence type="inferred from homology"/>
<protein>
    <submittedName>
        <fullName evidence="5">ARM repeat-containing protein</fullName>
    </submittedName>
</protein>
<dbReference type="Gene3D" id="1.25.40.180">
    <property type="match status" value="1"/>
</dbReference>
<evidence type="ECO:0000256" key="2">
    <source>
        <dbReference type="ARBA" id="ARBA00022540"/>
    </source>
</evidence>
<evidence type="ECO:0000313" key="5">
    <source>
        <dbReference type="EMBL" id="EIW83894.1"/>
    </source>
</evidence>
<dbReference type="RefSeq" id="XP_007765751.1">
    <property type="nucleotide sequence ID" value="XM_007767561.1"/>
</dbReference>
<dbReference type="OrthoDB" id="514777at2759"/>
<comment type="similarity">
    <text evidence="1">Belongs to the eukaryotic initiation factor 4G family.</text>
</comment>
<dbReference type="InterPro" id="IPR003890">
    <property type="entry name" value="MIF4G-like_typ-3"/>
</dbReference>
<keyword evidence="3" id="KW-0648">Protein biosynthesis</keyword>
<dbReference type="Pfam" id="PF02854">
    <property type="entry name" value="MIF4G"/>
    <property type="match status" value="1"/>
</dbReference>
<dbReference type="GO" id="GO:0003729">
    <property type="term" value="F:mRNA binding"/>
    <property type="evidence" value="ECO:0007669"/>
    <property type="project" value="TreeGrafter"/>
</dbReference>
<organism evidence="5 6">
    <name type="scientific">Coniophora puteana (strain RWD-64-598)</name>
    <name type="common">Brown rot fungus</name>
    <dbReference type="NCBI Taxonomy" id="741705"/>
    <lineage>
        <taxon>Eukaryota</taxon>
        <taxon>Fungi</taxon>
        <taxon>Dikarya</taxon>
        <taxon>Basidiomycota</taxon>
        <taxon>Agaricomycotina</taxon>
        <taxon>Agaricomycetes</taxon>
        <taxon>Agaricomycetidae</taxon>
        <taxon>Boletales</taxon>
        <taxon>Coniophorineae</taxon>
        <taxon>Coniophoraceae</taxon>
        <taxon>Coniophora</taxon>
    </lineage>
</organism>
<dbReference type="Proteomes" id="UP000053558">
    <property type="component" value="Unassembled WGS sequence"/>
</dbReference>
<dbReference type="GO" id="GO:0016281">
    <property type="term" value="C:eukaryotic translation initiation factor 4F complex"/>
    <property type="evidence" value="ECO:0007669"/>
    <property type="project" value="TreeGrafter"/>
</dbReference>
<dbReference type="EMBL" id="JH711575">
    <property type="protein sequence ID" value="EIW83894.1"/>
    <property type="molecule type" value="Genomic_DNA"/>
</dbReference>
<keyword evidence="2" id="KW-0396">Initiation factor</keyword>
<feature type="domain" description="MIF4G" evidence="4">
    <location>
        <begin position="32"/>
        <end position="132"/>
    </location>
</feature>
<accession>A0A5M3MYN0</accession>
<dbReference type="InterPro" id="IPR016024">
    <property type="entry name" value="ARM-type_fold"/>
</dbReference>
<dbReference type="SUPFAM" id="SSF48371">
    <property type="entry name" value="ARM repeat"/>
    <property type="match status" value="1"/>
</dbReference>